<evidence type="ECO:0000313" key="1">
    <source>
        <dbReference type="EMBL" id="CAB4832565.1"/>
    </source>
</evidence>
<name>A0A6J7EPV7_9ZZZZ</name>
<reference evidence="2" key="1">
    <citation type="submission" date="2020-05" db="EMBL/GenBank/DDBJ databases">
        <authorList>
            <person name="Chiriac C."/>
            <person name="Salcher M."/>
            <person name="Ghai R."/>
            <person name="Kavagutti S V."/>
        </authorList>
    </citation>
    <scope>NUCLEOTIDE SEQUENCE</scope>
</reference>
<accession>A0A6J7EPV7</accession>
<proteinExistence type="predicted"/>
<protein>
    <submittedName>
        <fullName evidence="2">Unannotated protein</fullName>
    </submittedName>
</protein>
<evidence type="ECO:0000313" key="2">
    <source>
        <dbReference type="EMBL" id="CAB4883264.1"/>
    </source>
</evidence>
<dbReference type="EMBL" id="CAFABE010000075">
    <property type="protein sequence ID" value="CAB4832565.1"/>
    <property type="molecule type" value="Genomic_DNA"/>
</dbReference>
<dbReference type="AlphaFoldDB" id="A0A6J7EPV7"/>
<dbReference type="EMBL" id="CAFBPM010000014">
    <property type="protein sequence ID" value="CAB5027578.1"/>
    <property type="molecule type" value="Genomic_DNA"/>
</dbReference>
<gene>
    <name evidence="1" type="ORF">UFOPK3164_01352</name>
    <name evidence="2" type="ORF">UFOPK3427_01740</name>
    <name evidence="3" type="ORF">UFOPK4112_01339</name>
</gene>
<organism evidence="2">
    <name type="scientific">freshwater metagenome</name>
    <dbReference type="NCBI Taxonomy" id="449393"/>
    <lineage>
        <taxon>unclassified sequences</taxon>
        <taxon>metagenomes</taxon>
        <taxon>ecological metagenomes</taxon>
    </lineage>
</organism>
<evidence type="ECO:0000313" key="3">
    <source>
        <dbReference type="EMBL" id="CAB5027578.1"/>
    </source>
</evidence>
<sequence length="224" mass="24727">MAMKVETKDTTQISDAELSDMADLCVDREPRFDIGYLSKVREEWVLVSTAREGNKLRGYSFSTLERIGGTPCLLIGLGLIDRNSKSEQALKALLADQFRRALLAFPDEDVLLGTRLMNQDGFRSFQGLEDVVPRADHKPTGEERAWARRLAKRFGNEKGLDDRTFIVKVTGGDPVGGLDVVAPKAKIPEGVEIFFDGMVADKGHRLVVCGWAMAEDLAAGKLSR</sequence>
<dbReference type="EMBL" id="CAFBLT010000003">
    <property type="protein sequence ID" value="CAB4883264.1"/>
    <property type="molecule type" value="Genomic_DNA"/>
</dbReference>